<dbReference type="Pfam" id="PF16320">
    <property type="entry name" value="Ribosomal_L12_N"/>
    <property type="match status" value="1"/>
</dbReference>
<dbReference type="PANTHER" id="PTHR45987">
    <property type="entry name" value="39S RIBOSOMAL PROTEIN L12"/>
    <property type="match status" value="1"/>
</dbReference>
<dbReference type="GO" id="GO:0003729">
    <property type="term" value="F:mRNA binding"/>
    <property type="evidence" value="ECO:0007669"/>
    <property type="project" value="TreeGrafter"/>
</dbReference>
<evidence type="ECO:0000256" key="2">
    <source>
        <dbReference type="ARBA" id="ARBA00022980"/>
    </source>
</evidence>
<sequence length="168" mass="18207">MSLKVFSTRSASLLRRSCGATNLVRRISISQVTANQEKLQSIVTSISQLNLLEVAELNKLLKSTLNIPDAPVMAYGGAPAPKKEEEDEEVAAPVKVQTSFTLKLVKYDDTKKVALIKELKSLLEGMNLVQAKKFVESAPQVVKADIPKEEAEKLQAALTAAGAQCEIV</sequence>
<name>A0A9N6ZG68_9CRUS</name>
<keyword evidence="2" id="KW-0689">Ribosomal protein</keyword>
<feature type="domain" description="Large ribosomal subunit protein bL12 oligomerization" evidence="5">
    <location>
        <begin position="39"/>
        <end position="81"/>
    </location>
</feature>
<evidence type="ECO:0000256" key="3">
    <source>
        <dbReference type="ARBA" id="ARBA00023274"/>
    </source>
</evidence>
<gene>
    <name evidence="6" type="primary">EOG090X0O3H</name>
</gene>
<feature type="domain" description="Large ribosomal subunit protein bL12 C-terminal" evidence="4">
    <location>
        <begin position="100"/>
        <end position="167"/>
    </location>
</feature>
<evidence type="ECO:0000259" key="4">
    <source>
        <dbReference type="Pfam" id="PF00542"/>
    </source>
</evidence>
<dbReference type="FunFam" id="3.30.1390.10:FF:000001">
    <property type="entry name" value="50S ribosomal protein L7/L12"/>
    <property type="match status" value="1"/>
</dbReference>
<dbReference type="AlphaFoldDB" id="A0A9N6ZG68"/>
<dbReference type="EMBL" id="OC989343">
    <property type="protein sequence ID" value="CAG4645998.1"/>
    <property type="molecule type" value="Genomic_DNA"/>
</dbReference>
<dbReference type="PANTHER" id="PTHR45987:SF4">
    <property type="entry name" value="LARGE RIBOSOMAL SUBUNIT PROTEIN BL12M"/>
    <property type="match status" value="1"/>
</dbReference>
<evidence type="ECO:0000256" key="1">
    <source>
        <dbReference type="ARBA" id="ARBA00007197"/>
    </source>
</evidence>
<dbReference type="GO" id="GO:0003735">
    <property type="term" value="F:structural constituent of ribosome"/>
    <property type="evidence" value="ECO:0007669"/>
    <property type="project" value="InterPro"/>
</dbReference>
<dbReference type="Pfam" id="PF00542">
    <property type="entry name" value="Ribosomal_L12"/>
    <property type="match status" value="1"/>
</dbReference>
<dbReference type="GO" id="GO:0006412">
    <property type="term" value="P:translation"/>
    <property type="evidence" value="ECO:0007669"/>
    <property type="project" value="InterPro"/>
</dbReference>
<evidence type="ECO:0000313" key="6">
    <source>
        <dbReference type="EMBL" id="CAG4645998.1"/>
    </source>
</evidence>
<protein>
    <submittedName>
        <fullName evidence="6">EOG090X0O3H</fullName>
    </submittedName>
</protein>
<accession>A0A9N6ZG68</accession>
<dbReference type="SUPFAM" id="SSF54736">
    <property type="entry name" value="ClpS-like"/>
    <property type="match status" value="1"/>
</dbReference>
<dbReference type="SUPFAM" id="SSF48300">
    <property type="entry name" value="Ribosomal protein L7/12, oligomerisation (N-terminal) domain"/>
    <property type="match status" value="1"/>
</dbReference>
<dbReference type="InterPro" id="IPR036235">
    <property type="entry name" value="Ribosomal_bL12_oligo_N_sf"/>
</dbReference>
<dbReference type="InterPro" id="IPR008932">
    <property type="entry name" value="Ribosomal_bL12_oligo"/>
</dbReference>
<organism evidence="6">
    <name type="scientific">Lynceus sp. MCZ IZ 141354</name>
    <dbReference type="NCBI Taxonomy" id="1930659"/>
    <lineage>
        <taxon>Eukaryota</taxon>
        <taxon>Metazoa</taxon>
        <taxon>Ecdysozoa</taxon>
        <taxon>Arthropoda</taxon>
        <taxon>Crustacea</taxon>
        <taxon>Branchiopoda</taxon>
        <taxon>Diplostraca</taxon>
        <taxon>Laevicaudata</taxon>
        <taxon>Lynceidae</taxon>
        <taxon>Lynceus</taxon>
    </lineage>
</organism>
<dbReference type="Gene3D" id="3.30.1390.10">
    <property type="match status" value="1"/>
</dbReference>
<dbReference type="GO" id="GO:0005762">
    <property type="term" value="C:mitochondrial large ribosomal subunit"/>
    <property type="evidence" value="ECO:0007669"/>
    <property type="project" value="TreeGrafter"/>
</dbReference>
<reference evidence="6" key="1">
    <citation type="submission" date="2021-04" db="EMBL/GenBank/DDBJ databases">
        <authorList>
            <person name="Cornetti L."/>
        </authorList>
    </citation>
    <scope>NUCLEOTIDE SEQUENCE</scope>
</reference>
<comment type="similarity">
    <text evidence="1">Belongs to the bacterial ribosomal protein bL12 family.</text>
</comment>
<dbReference type="InterPro" id="IPR014719">
    <property type="entry name" value="Ribosomal_bL12_C/ClpS-like"/>
</dbReference>
<proteinExistence type="inferred from homology"/>
<keyword evidence="3" id="KW-0687">Ribonucleoprotein</keyword>
<dbReference type="Gene3D" id="1.20.5.710">
    <property type="entry name" value="Single helix bin"/>
    <property type="match status" value="1"/>
</dbReference>
<dbReference type="InterPro" id="IPR013823">
    <property type="entry name" value="Ribosomal_bL12_C"/>
</dbReference>
<evidence type="ECO:0000259" key="5">
    <source>
        <dbReference type="Pfam" id="PF16320"/>
    </source>
</evidence>
<dbReference type="InterPro" id="IPR000206">
    <property type="entry name" value="Ribosomal_bL12"/>
</dbReference>